<dbReference type="SUPFAM" id="SSF54001">
    <property type="entry name" value="Cysteine proteinases"/>
    <property type="match status" value="1"/>
</dbReference>
<evidence type="ECO:0000256" key="3">
    <source>
        <dbReference type="PROSITE-ProRule" id="PRU00023"/>
    </source>
</evidence>
<dbReference type="Pfam" id="PF12796">
    <property type="entry name" value="Ank_2"/>
    <property type="match status" value="1"/>
</dbReference>
<dbReference type="InterPro" id="IPR050185">
    <property type="entry name" value="Ub_carboxyl-term_hydrolase"/>
</dbReference>
<dbReference type="SUPFAM" id="SSF48403">
    <property type="entry name" value="Ankyrin repeat"/>
    <property type="match status" value="1"/>
</dbReference>
<feature type="compositionally biased region" description="Low complexity" evidence="4">
    <location>
        <begin position="459"/>
        <end position="493"/>
    </location>
</feature>
<dbReference type="InterPro" id="IPR038765">
    <property type="entry name" value="Papain-like_cys_pep_sf"/>
</dbReference>
<dbReference type="GO" id="GO:0016579">
    <property type="term" value="P:protein deubiquitination"/>
    <property type="evidence" value="ECO:0007669"/>
    <property type="project" value="InterPro"/>
</dbReference>
<evidence type="ECO:0000256" key="2">
    <source>
        <dbReference type="ARBA" id="ARBA00012759"/>
    </source>
</evidence>
<feature type="region of interest" description="Disordered" evidence="4">
    <location>
        <begin position="443"/>
        <end position="534"/>
    </location>
</feature>
<dbReference type="InterPro" id="IPR028889">
    <property type="entry name" value="USP"/>
</dbReference>
<keyword evidence="3" id="KW-0040">ANK repeat</keyword>
<evidence type="ECO:0000313" key="6">
    <source>
        <dbReference type="EMBL" id="KAJ7383985.1"/>
    </source>
</evidence>
<evidence type="ECO:0000256" key="4">
    <source>
        <dbReference type="SAM" id="MobiDB-lite"/>
    </source>
</evidence>
<evidence type="ECO:0000259" key="5">
    <source>
        <dbReference type="PROSITE" id="PS50235"/>
    </source>
</evidence>
<dbReference type="PANTHER" id="PTHR21646">
    <property type="entry name" value="UBIQUITIN CARBOXYL-TERMINAL HYDROLASE"/>
    <property type="match status" value="1"/>
</dbReference>
<feature type="repeat" description="ANK" evidence="3">
    <location>
        <begin position="609"/>
        <end position="641"/>
    </location>
</feature>
<accession>A0A9X0D209</accession>
<dbReference type="AlphaFoldDB" id="A0A9X0D209"/>
<comment type="catalytic activity">
    <reaction evidence="1">
        <text>Thiol-dependent hydrolysis of ester, thioester, amide, peptide and isopeptide bonds formed by the C-terminal Gly of ubiquitin (a 76-residue protein attached to proteins as an intracellular targeting signal).</text>
        <dbReference type="EC" id="3.4.19.12"/>
    </reaction>
</comment>
<name>A0A9X0D209_9CNID</name>
<keyword evidence="7" id="KW-1185">Reference proteome</keyword>
<dbReference type="Pfam" id="PF00443">
    <property type="entry name" value="UCH"/>
    <property type="match status" value="1"/>
</dbReference>
<evidence type="ECO:0000256" key="1">
    <source>
        <dbReference type="ARBA" id="ARBA00000707"/>
    </source>
</evidence>
<dbReference type="PROSITE" id="PS50235">
    <property type="entry name" value="USP_3"/>
    <property type="match status" value="1"/>
</dbReference>
<dbReference type="SMART" id="SM00248">
    <property type="entry name" value="ANK"/>
    <property type="match status" value="3"/>
</dbReference>
<protein>
    <recommendedName>
        <fullName evidence="2">ubiquitinyl hydrolase 1</fullName>
        <ecNumber evidence="2">3.4.19.12</ecNumber>
    </recommendedName>
</protein>
<dbReference type="Gene3D" id="3.90.70.10">
    <property type="entry name" value="Cysteine proteinases"/>
    <property type="match status" value="1"/>
</dbReference>
<dbReference type="InterPro" id="IPR002110">
    <property type="entry name" value="Ankyrin_rpt"/>
</dbReference>
<dbReference type="GO" id="GO:0004843">
    <property type="term" value="F:cysteine-type deubiquitinase activity"/>
    <property type="evidence" value="ECO:0007669"/>
    <property type="project" value="UniProtKB-EC"/>
</dbReference>
<organism evidence="6 7">
    <name type="scientific">Desmophyllum pertusum</name>
    <dbReference type="NCBI Taxonomy" id="174260"/>
    <lineage>
        <taxon>Eukaryota</taxon>
        <taxon>Metazoa</taxon>
        <taxon>Cnidaria</taxon>
        <taxon>Anthozoa</taxon>
        <taxon>Hexacorallia</taxon>
        <taxon>Scleractinia</taxon>
        <taxon>Caryophylliina</taxon>
        <taxon>Caryophylliidae</taxon>
        <taxon>Desmophyllum</taxon>
    </lineage>
</organism>
<dbReference type="PROSITE" id="PS50088">
    <property type="entry name" value="ANK_REPEAT"/>
    <property type="match status" value="1"/>
</dbReference>
<dbReference type="InterPro" id="IPR036770">
    <property type="entry name" value="Ankyrin_rpt-contain_sf"/>
</dbReference>
<dbReference type="InterPro" id="IPR001394">
    <property type="entry name" value="Peptidase_C19_UCH"/>
</dbReference>
<feature type="compositionally biased region" description="Basic and acidic residues" evidence="4">
    <location>
        <begin position="446"/>
        <end position="457"/>
    </location>
</feature>
<dbReference type="EMBL" id="MU825892">
    <property type="protein sequence ID" value="KAJ7383985.1"/>
    <property type="molecule type" value="Genomic_DNA"/>
</dbReference>
<proteinExistence type="predicted"/>
<evidence type="ECO:0000313" key="7">
    <source>
        <dbReference type="Proteomes" id="UP001163046"/>
    </source>
</evidence>
<dbReference type="Gene3D" id="1.25.40.20">
    <property type="entry name" value="Ankyrin repeat-containing domain"/>
    <property type="match status" value="1"/>
</dbReference>
<dbReference type="PROSITE" id="PS50297">
    <property type="entry name" value="ANK_REP_REGION"/>
    <property type="match status" value="1"/>
</dbReference>
<gene>
    <name evidence="6" type="ORF">OS493_024678</name>
</gene>
<dbReference type="EC" id="3.4.19.12" evidence="2"/>
<feature type="domain" description="USP" evidence="5">
    <location>
        <begin position="1"/>
        <end position="282"/>
    </location>
</feature>
<dbReference type="OrthoDB" id="5982949at2759"/>
<comment type="caution">
    <text evidence="6">The sequence shown here is derived from an EMBL/GenBank/DDBJ whole genome shotgun (WGS) entry which is preliminary data.</text>
</comment>
<reference evidence="6" key="1">
    <citation type="submission" date="2023-01" db="EMBL/GenBank/DDBJ databases">
        <title>Genome assembly of the deep-sea coral Lophelia pertusa.</title>
        <authorList>
            <person name="Herrera S."/>
            <person name="Cordes E."/>
        </authorList>
    </citation>
    <scope>NUCLEOTIDE SEQUENCE</scope>
    <source>
        <strain evidence="6">USNM1676648</strain>
        <tissue evidence="6">Polyp</tissue>
    </source>
</reference>
<dbReference type="Proteomes" id="UP001163046">
    <property type="component" value="Unassembled WGS sequence"/>
</dbReference>
<sequence>MEHKSRMIIVPLVLRRFEEDSKTKRLFGHPNLIILPKTILGKDVYSFIAKLLPEPVTSLPFTLHLVDQQGLHCSRCTKIPGCTGCQVNNDVIINLQSCDNLAVQLANIGRWEAERMSRCVEHDSMWKPRNTEDPLQLQNCLKTFVQREELPDTWYCQKCHEERTAFKCLSMCRLPDTLIIHLKRYSQSGVKITAPVEFPMEELDMREYTKMERYGTEELGAGESVYDLISCVCHQGSYSSGHYTAYTKNNGIWYRYDDSHVTKEMPSNICYAQAYILFYRRRAVSPLSTSTSDTQETLEDKYVPLSEDTVSTANEGDVLSPPSAFANEKKTFKEIGEELTQKLTILQPAVHRVYPEDTTAISPSIQDATSRVLGTFLFQKNLNKYKTTTEKTKESVARPEGICEKGNVNTCGCKHCEYLKVLERQIKKAKHFTDEQNALDNALNAVKKDNTMKKPPRDSSNSVSKKSSLTSVSLSIHSSVSPSTTHSCTTVSSEDPGCSIPKDTAVQVTISEHQEKESPSNTKQLHNKYSGDDSSVVDAETLSQKLKRAIENENIRRALTLLKRGADPNILVNGLSALHTAVGLESPLNLRFTRLLLDYDGDPDIPSADGLTSIHVAAMWNRVNCLKLLIDRGGNPYQKDNEGMNALKLAKAFEADTSADTSDFLTKLDDRLQETSFKSVSLESASLDELSPPVQSSYPPSPRVGCSFPVKGLGKRVSIRTFTRKVSRNVRRASGQFRRGIRQIHSLLSSSSGSDRQVKD</sequence>